<dbReference type="InterPro" id="IPR000014">
    <property type="entry name" value="PAS"/>
</dbReference>
<organism evidence="20 21">
    <name type="scientific">Psychrosphaera algicola</name>
    <dbReference type="NCBI Taxonomy" id="3023714"/>
    <lineage>
        <taxon>Bacteria</taxon>
        <taxon>Pseudomonadati</taxon>
        <taxon>Pseudomonadota</taxon>
        <taxon>Gammaproteobacteria</taxon>
        <taxon>Alteromonadales</taxon>
        <taxon>Pseudoalteromonadaceae</taxon>
        <taxon>Psychrosphaera</taxon>
    </lineage>
</organism>
<dbReference type="EC" id="2.7.13.3" evidence="3"/>
<keyword evidence="13" id="KW-0067">ATP-binding</keyword>
<dbReference type="Pfam" id="PF13188">
    <property type="entry name" value="PAS_8"/>
    <property type="match status" value="1"/>
</dbReference>
<evidence type="ECO:0000256" key="12">
    <source>
        <dbReference type="ARBA" id="ARBA00022777"/>
    </source>
</evidence>
<evidence type="ECO:0000256" key="3">
    <source>
        <dbReference type="ARBA" id="ARBA00012438"/>
    </source>
</evidence>
<dbReference type="InterPro" id="IPR036890">
    <property type="entry name" value="HATPase_C_sf"/>
</dbReference>
<dbReference type="InterPro" id="IPR014310">
    <property type="entry name" value="Sig_transdc_His_kinase_PhoR"/>
</dbReference>
<keyword evidence="8" id="KW-0592">Phosphate transport</keyword>
<dbReference type="Gene3D" id="3.30.450.20">
    <property type="entry name" value="PAS domain"/>
    <property type="match status" value="1"/>
</dbReference>
<dbReference type="PROSITE" id="PS50109">
    <property type="entry name" value="HIS_KIN"/>
    <property type="match status" value="1"/>
</dbReference>
<gene>
    <name evidence="20" type="primary">phoR</name>
    <name evidence="20" type="ORF">PN838_04205</name>
</gene>
<comment type="caution">
    <text evidence="20">The sequence shown here is derived from an EMBL/GenBank/DDBJ whole genome shotgun (WGS) entry which is preliminary data.</text>
</comment>
<dbReference type="SUPFAM" id="SSF55874">
    <property type="entry name" value="ATPase domain of HSP90 chaperone/DNA topoisomerase II/histidine kinase"/>
    <property type="match status" value="1"/>
</dbReference>
<evidence type="ECO:0000256" key="11">
    <source>
        <dbReference type="ARBA" id="ARBA00022741"/>
    </source>
</evidence>
<comment type="catalytic activity">
    <reaction evidence="1">
        <text>ATP + protein L-histidine = ADP + protein N-phospho-L-histidine.</text>
        <dbReference type="EC" id="2.7.13.3"/>
    </reaction>
</comment>
<evidence type="ECO:0000256" key="2">
    <source>
        <dbReference type="ARBA" id="ARBA00004236"/>
    </source>
</evidence>
<dbReference type="InterPro" id="IPR036097">
    <property type="entry name" value="HisK_dim/P_sf"/>
</dbReference>
<dbReference type="EMBL" id="JAQOMS010000002">
    <property type="protein sequence ID" value="MDC2888151.1"/>
    <property type="molecule type" value="Genomic_DNA"/>
</dbReference>
<dbReference type="InterPro" id="IPR035965">
    <property type="entry name" value="PAS-like_dom_sf"/>
</dbReference>
<dbReference type="InterPro" id="IPR004358">
    <property type="entry name" value="Sig_transdc_His_kin-like_C"/>
</dbReference>
<dbReference type="SMART" id="SM00091">
    <property type="entry name" value="PAS"/>
    <property type="match status" value="1"/>
</dbReference>
<keyword evidence="21" id="KW-1185">Reference proteome</keyword>
<dbReference type="InterPro" id="IPR050351">
    <property type="entry name" value="BphY/WalK/GraS-like"/>
</dbReference>
<evidence type="ECO:0000256" key="18">
    <source>
        <dbReference type="SAM" id="Phobius"/>
    </source>
</evidence>
<evidence type="ECO:0000256" key="10">
    <source>
        <dbReference type="ARBA" id="ARBA00022692"/>
    </source>
</evidence>
<dbReference type="PANTHER" id="PTHR45453:SF1">
    <property type="entry name" value="PHOSPHATE REGULON SENSOR PROTEIN PHOR"/>
    <property type="match status" value="1"/>
</dbReference>
<accession>A0ABT5F9E5</accession>
<keyword evidence="9 20" id="KW-0808">Transferase</keyword>
<sequence length="440" mass="50636">MNHSPSIWQITSRLFWYYLPIAVVGFLLNIWYSVTIAFCLIVIISNYRQMLKLTHWLWHQRGIYPPKAHGLWSSVFDGIYGQQRRNAKKRTELSTIVRRFRLGAESLPDAVLLFDEHRHILWCNQLAQDMLGLKWPTDKGNRLDNLVRHPAFIDYLDEENFSAPYDIPSPTKEHIRLEVRVVPYETNKWTLLIRDITHLHQLEQMRKDFIANVSHELKTPLTVMRGYLEMTPNKNDLSEEMWQKAQMMMMQQATRMNDLVEQLLSLSKLEGQNPDFAPAFVDVPSLLEILTNEAKSISNGRHIIETNIDDELCLLGLSTELRSAFSNLVFNAIRYTPDNGKITINWHKTRTGNAKFSVIDTGPSIQASHIPRLTERFYRVDEARARHTGGAGLGLSIVKHALNHHQSKLEISSELGKGSEFSFQFLPTLVALRAVNQAVG</sequence>
<reference evidence="20 21" key="1">
    <citation type="submission" date="2023-01" db="EMBL/GenBank/DDBJ databases">
        <title>Psychrosphaera sp. nov., isolated from marine algae.</title>
        <authorList>
            <person name="Bayburt H."/>
            <person name="Choi B.J."/>
            <person name="Kim J.M."/>
            <person name="Choi D.G."/>
            <person name="Jeon C.O."/>
        </authorList>
    </citation>
    <scope>NUCLEOTIDE SEQUENCE [LARGE SCALE GENOMIC DNA]</scope>
    <source>
        <strain evidence="20 21">G1-22</strain>
    </source>
</reference>
<protein>
    <recommendedName>
        <fullName evidence="4">Phosphate regulon sensor protein PhoR</fullName>
        <ecNumber evidence="3">2.7.13.3</ecNumber>
    </recommendedName>
</protein>
<evidence type="ECO:0000256" key="6">
    <source>
        <dbReference type="ARBA" id="ARBA00022475"/>
    </source>
</evidence>
<dbReference type="GO" id="GO:0004673">
    <property type="term" value="F:protein histidine kinase activity"/>
    <property type="evidence" value="ECO:0007669"/>
    <property type="project" value="UniProtKB-EC"/>
</dbReference>
<keyword evidence="5" id="KW-0813">Transport</keyword>
<keyword evidence="7" id="KW-0597">Phosphoprotein</keyword>
<keyword evidence="14 18" id="KW-1133">Transmembrane helix</keyword>
<evidence type="ECO:0000313" key="20">
    <source>
        <dbReference type="EMBL" id="MDC2888151.1"/>
    </source>
</evidence>
<evidence type="ECO:0000256" key="17">
    <source>
        <dbReference type="ARBA" id="ARBA00025207"/>
    </source>
</evidence>
<evidence type="ECO:0000256" key="7">
    <source>
        <dbReference type="ARBA" id="ARBA00022553"/>
    </source>
</evidence>
<dbReference type="PANTHER" id="PTHR45453">
    <property type="entry name" value="PHOSPHATE REGULON SENSOR PROTEIN PHOR"/>
    <property type="match status" value="1"/>
</dbReference>
<keyword evidence="11" id="KW-0547">Nucleotide-binding</keyword>
<comment type="subcellular location">
    <subcellularLocation>
        <location evidence="2">Cell membrane</location>
    </subcellularLocation>
</comment>
<dbReference type="NCBIfam" id="NF008235">
    <property type="entry name" value="PRK11006.1"/>
    <property type="match status" value="1"/>
</dbReference>
<evidence type="ECO:0000256" key="14">
    <source>
        <dbReference type="ARBA" id="ARBA00022989"/>
    </source>
</evidence>
<evidence type="ECO:0000256" key="16">
    <source>
        <dbReference type="ARBA" id="ARBA00023136"/>
    </source>
</evidence>
<evidence type="ECO:0000256" key="1">
    <source>
        <dbReference type="ARBA" id="ARBA00000085"/>
    </source>
</evidence>
<dbReference type="NCBIfam" id="TIGR02966">
    <property type="entry name" value="phoR_proteo"/>
    <property type="match status" value="1"/>
</dbReference>
<dbReference type="PRINTS" id="PR00344">
    <property type="entry name" value="BCTRLSENSOR"/>
</dbReference>
<dbReference type="SMART" id="SM00387">
    <property type="entry name" value="HATPase_c"/>
    <property type="match status" value="1"/>
</dbReference>
<keyword evidence="15" id="KW-0902">Two-component regulatory system</keyword>
<evidence type="ECO:0000256" key="8">
    <source>
        <dbReference type="ARBA" id="ARBA00022592"/>
    </source>
</evidence>
<dbReference type="CDD" id="cd00082">
    <property type="entry name" value="HisKA"/>
    <property type="match status" value="1"/>
</dbReference>
<evidence type="ECO:0000256" key="15">
    <source>
        <dbReference type="ARBA" id="ARBA00023012"/>
    </source>
</evidence>
<proteinExistence type="predicted"/>
<evidence type="ECO:0000313" key="21">
    <source>
        <dbReference type="Proteomes" id="UP001528411"/>
    </source>
</evidence>
<dbReference type="SUPFAM" id="SSF47384">
    <property type="entry name" value="Homodimeric domain of signal transducing histidine kinase"/>
    <property type="match status" value="1"/>
</dbReference>
<dbReference type="SUPFAM" id="SSF55785">
    <property type="entry name" value="PYP-like sensor domain (PAS domain)"/>
    <property type="match status" value="1"/>
</dbReference>
<dbReference type="Pfam" id="PF00512">
    <property type="entry name" value="HisKA"/>
    <property type="match status" value="1"/>
</dbReference>
<evidence type="ECO:0000256" key="13">
    <source>
        <dbReference type="ARBA" id="ARBA00022840"/>
    </source>
</evidence>
<dbReference type="RefSeq" id="WP_272179848.1">
    <property type="nucleotide sequence ID" value="NZ_JAQOMS010000002.1"/>
</dbReference>
<dbReference type="Gene3D" id="3.30.565.10">
    <property type="entry name" value="Histidine kinase-like ATPase, C-terminal domain"/>
    <property type="match status" value="1"/>
</dbReference>
<dbReference type="Gene3D" id="1.10.287.130">
    <property type="match status" value="1"/>
</dbReference>
<dbReference type="InterPro" id="IPR003594">
    <property type="entry name" value="HATPase_dom"/>
</dbReference>
<name>A0ABT5F9E5_9GAMM</name>
<keyword evidence="12 20" id="KW-0418">Kinase</keyword>
<dbReference type="SMART" id="SM00388">
    <property type="entry name" value="HisKA"/>
    <property type="match status" value="1"/>
</dbReference>
<dbReference type="CDD" id="cd00130">
    <property type="entry name" value="PAS"/>
    <property type="match status" value="1"/>
</dbReference>
<evidence type="ECO:0000256" key="9">
    <source>
        <dbReference type="ARBA" id="ARBA00022679"/>
    </source>
</evidence>
<comment type="function">
    <text evidence="17">Member of the two-component regulatory system PhoR/PhoB involved in the phosphate regulon genes expression. PhoR may function as a membrane-associated protein kinase that phosphorylates PhoB in response to environmental signals.</text>
</comment>
<evidence type="ECO:0000256" key="5">
    <source>
        <dbReference type="ARBA" id="ARBA00022448"/>
    </source>
</evidence>
<dbReference type="InterPro" id="IPR021766">
    <property type="entry name" value="PhoR_N"/>
</dbReference>
<dbReference type="InterPro" id="IPR003661">
    <property type="entry name" value="HisK_dim/P_dom"/>
</dbReference>
<evidence type="ECO:0000259" key="19">
    <source>
        <dbReference type="PROSITE" id="PS50109"/>
    </source>
</evidence>
<keyword evidence="6" id="KW-1003">Cell membrane</keyword>
<dbReference type="Pfam" id="PF02518">
    <property type="entry name" value="HATPase_c"/>
    <property type="match status" value="1"/>
</dbReference>
<feature type="domain" description="Histidine kinase" evidence="19">
    <location>
        <begin position="212"/>
        <end position="429"/>
    </location>
</feature>
<evidence type="ECO:0000256" key="4">
    <source>
        <dbReference type="ARBA" id="ARBA00019665"/>
    </source>
</evidence>
<dbReference type="Proteomes" id="UP001528411">
    <property type="component" value="Unassembled WGS sequence"/>
</dbReference>
<keyword evidence="10 18" id="KW-0812">Transmembrane</keyword>
<keyword evidence="16 18" id="KW-0472">Membrane</keyword>
<feature type="transmembrane region" description="Helical" evidence="18">
    <location>
        <begin position="15"/>
        <end position="44"/>
    </location>
</feature>
<dbReference type="Pfam" id="PF11808">
    <property type="entry name" value="PhoR"/>
    <property type="match status" value="1"/>
</dbReference>
<dbReference type="InterPro" id="IPR005467">
    <property type="entry name" value="His_kinase_dom"/>
</dbReference>